<protein>
    <submittedName>
        <fullName evidence="1">Uncharacterized protein</fullName>
    </submittedName>
</protein>
<organism evidence="1 2">
    <name type="scientific">Cylindrospermopsis raciborskii CS-505</name>
    <dbReference type="NCBI Taxonomy" id="533240"/>
    <lineage>
        <taxon>Bacteria</taxon>
        <taxon>Bacillati</taxon>
        <taxon>Cyanobacteriota</taxon>
        <taxon>Cyanophyceae</taxon>
        <taxon>Nostocales</taxon>
        <taxon>Aphanizomenonaceae</taxon>
        <taxon>Cylindrospermopsis</taxon>
    </lineage>
</organism>
<gene>
    <name evidence="1" type="ORF">A9P98_17355</name>
</gene>
<evidence type="ECO:0000313" key="1">
    <source>
        <dbReference type="EMBL" id="OBU77857.1"/>
    </source>
</evidence>
<comment type="caution">
    <text evidence="1">The sequence shown here is derived from an EMBL/GenBank/DDBJ whole genome shotgun (WGS) entry which is preliminary data.</text>
</comment>
<proteinExistence type="predicted"/>
<name>A0A853MJK1_9CYAN</name>
<dbReference type="AlphaFoldDB" id="A0A853MJK1"/>
<reference evidence="1 2" key="1">
    <citation type="submission" date="2016-05" db="EMBL/GenBank/DDBJ databases">
        <title>First complete genome of the cyanobacterium Cylindrospermopsis raciborskii CS505, containing a circular chromosome and a single extrachromosomal element.</title>
        <authorList>
            <person name="Fuentes J."/>
            <person name="Tamames J."/>
            <person name="Allen E."/>
            <person name="Plominski A."/>
            <person name="Vasquez M."/>
        </authorList>
    </citation>
    <scope>NUCLEOTIDE SEQUENCE [LARGE SCALE GENOMIC DNA]</scope>
    <source>
        <strain evidence="1 2">CS505</strain>
    </source>
</reference>
<dbReference type="EMBL" id="LYXA01000001">
    <property type="protein sequence ID" value="OBU77857.1"/>
    <property type="molecule type" value="Genomic_DNA"/>
</dbReference>
<sequence>MVRQIAPKTQLGAIKSNKNQLGETIVPEIVYPESDGEPMADNTKQFTLNSDREALPAGARPFTLRA</sequence>
<accession>A0A853MJK1</accession>
<dbReference type="RefSeq" id="WP_006278320.1">
    <property type="nucleotide sequence ID" value="NZ_ACYA01000060.1"/>
</dbReference>
<dbReference type="Proteomes" id="UP000093903">
    <property type="component" value="Unassembled WGS sequence"/>
</dbReference>
<evidence type="ECO:0000313" key="2">
    <source>
        <dbReference type="Proteomes" id="UP000093903"/>
    </source>
</evidence>